<gene>
    <name evidence="4" type="ORF">FSPOR_8912</name>
</gene>
<dbReference type="PRINTS" id="PR00081">
    <property type="entry name" value="GDHRDH"/>
</dbReference>
<comment type="caution">
    <text evidence="4">The sequence shown here is derived from an EMBL/GenBank/DDBJ whole genome shotgun (WGS) entry which is preliminary data.</text>
</comment>
<name>A0A395RS04_FUSSP</name>
<evidence type="ECO:0000256" key="3">
    <source>
        <dbReference type="SAM" id="Phobius"/>
    </source>
</evidence>
<evidence type="ECO:0000313" key="4">
    <source>
        <dbReference type="EMBL" id="RGP62928.1"/>
    </source>
</evidence>
<dbReference type="PANTHER" id="PTHR43157">
    <property type="entry name" value="PHOSPHATIDYLINOSITOL-GLYCAN BIOSYNTHESIS CLASS F PROTEIN-RELATED"/>
    <property type="match status" value="1"/>
</dbReference>
<feature type="transmembrane region" description="Helical" evidence="3">
    <location>
        <begin position="580"/>
        <end position="608"/>
    </location>
</feature>
<evidence type="ECO:0000313" key="5">
    <source>
        <dbReference type="Proteomes" id="UP000266152"/>
    </source>
</evidence>
<protein>
    <submittedName>
        <fullName evidence="4">Putative oxidoreductase bli-4, mitochondrial</fullName>
    </submittedName>
</protein>
<feature type="transmembrane region" description="Helical" evidence="3">
    <location>
        <begin position="164"/>
        <end position="182"/>
    </location>
</feature>
<proteinExistence type="predicted"/>
<dbReference type="Gene3D" id="3.40.50.720">
    <property type="entry name" value="NAD(P)-binding Rossmann-like Domain"/>
    <property type="match status" value="1"/>
</dbReference>
<reference evidence="4 5" key="1">
    <citation type="journal article" date="2018" name="PLoS Pathog.">
        <title>Evolution of structural diversity of trichothecenes, a family of toxins produced by plant pathogenic and entomopathogenic fungi.</title>
        <authorList>
            <person name="Proctor R.H."/>
            <person name="McCormick S.P."/>
            <person name="Kim H.S."/>
            <person name="Cardoza R.E."/>
            <person name="Stanley A.M."/>
            <person name="Lindo L."/>
            <person name="Kelly A."/>
            <person name="Brown D.W."/>
            <person name="Lee T."/>
            <person name="Vaughan M.M."/>
            <person name="Alexander N.J."/>
            <person name="Busman M."/>
            <person name="Gutierrez S."/>
        </authorList>
    </citation>
    <scope>NUCLEOTIDE SEQUENCE [LARGE SCALE GENOMIC DNA]</scope>
    <source>
        <strain evidence="4 5">NRRL 3299</strain>
    </source>
</reference>
<dbReference type="InterPro" id="IPR002347">
    <property type="entry name" value="SDR_fam"/>
</dbReference>
<dbReference type="Pfam" id="PF00106">
    <property type="entry name" value="adh_short"/>
    <property type="match status" value="1"/>
</dbReference>
<feature type="transmembrane region" description="Helical" evidence="3">
    <location>
        <begin position="106"/>
        <end position="126"/>
    </location>
</feature>
<dbReference type="PANTHER" id="PTHR43157:SF31">
    <property type="entry name" value="PHOSPHATIDYLINOSITOL-GLYCAN BIOSYNTHESIS CLASS F PROTEIN"/>
    <property type="match status" value="1"/>
</dbReference>
<dbReference type="GO" id="GO:0016491">
    <property type="term" value="F:oxidoreductase activity"/>
    <property type="evidence" value="ECO:0007669"/>
    <property type="project" value="UniProtKB-KW"/>
</dbReference>
<keyword evidence="3" id="KW-1133">Transmembrane helix</keyword>
<evidence type="ECO:0000256" key="1">
    <source>
        <dbReference type="ARBA" id="ARBA00023002"/>
    </source>
</evidence>
<evidence type="ECO:0000256" key="2">
    <source>
        <dbReference type="SAM" id="MobiDB-lite"/>
    </source>
</evidence>
<dbReference type="EMBL" id="PXOF01000138">
    <property type="protein sequence ID" value="RGP62928.1"/>
    <property type="molecule type" value="Genomic_DNA"/>
</dbReference>
<keyword evidence="3" id="KW-0472">Membrane</keyword>
<keyword evidence="3" id="KW-0812">Transmembrane</keyword>
<keyword evidence="1" id="KW-0560">Oxidoreductase</keyword>
<feature type="transmembrane region" description="Helical" evidence="3">
    <location>
        <begin position="66"/>
        <end position="86"/>
    </location>
</feature>
<dbReference type="Proteomes" id="UP000266152">
    <property type="component" value="Unassembled WGS sequence"/>
</dbReference>
<dbReference type="STRING" id="5514.A0A395RS04"/>
<keyword evidence="5" id="KW-1185">Reference proteome</keyword>
<sequence length="993" mass="109330">MAQSHEPSYLLADFPPTDDPLRTHENKDPNATESSIESPNAPAPGGNHGKHNEEKTFRRKFMPGRFLADCIATIVPIALLVFAIVIMRLDKRETEKEEHKKWKNAITVIASIFPIVFASIVGRMVFESARWKLEKGATLDLLEQLIGSRTVGSTFTTQINLGKFNILGLVLLLIWAFSPLGSQSVLRMLDSRLERVNADSGVAYFSTDATSQLADDLPSGPESGEGQGISLGYIQTMFTSLFLASGASKSDPMDLWGNVKIPNLNITDDGWHDVPSDPGPDSYSALVGLPITNVTTGNVTFSLDSSYMTLACYDLTSSNRSFNIPQNWTDPPTWGDYPTKSNGTWHGRNSTQLMSPWSMAVDRFVDRYWATTTNLSDRLGDFLVAKSYYGRPVLFENETDIRVEPSRLLFNAAYQDGAQTTAKGFKAECHVLQRYVESRVHCSRVDISAPQNCSVTAQRLSRTKHATENITALSWEIVWSRVSSLPTIMDGAQRYADIAMRYLDNPSISPVSSLGVAQEAKLFENITSEQFGRRLAQLINTYLLLGQVYGIAMEADSNFDSNITAPAEVGNLVEVYTVHWTWMALFVVSCVILLTSGIISIVFAYLALGPEILGYASSVVRDSKYIDLPAETGKKEAFEVVKIMGQKRVKYGYVDSIAEETQPLVGRTEGNMLGSGNTFDPNTDIPDLSGKVFVVTGGSAGIGYGISAHILQHNPEKLYLLGKKQHHLDEAAEGLKKFGDISRVEFVQVELEDLHDTDKVAKRLASELHRLDALVLNAGLGVGPYGETNDGIDSHMQVNVFAQHHLAMTLLPKLIATPDSRLCLQSSDMHRAAPSSIKFANLEEINTDIGPAYLYNRTKLAQIHLVRALVRRKERGELGMQPGKGPWINATHPGGVKTDQQEQAVDAYGTLGKVGVAIVRPFLKDPVDQGCRPILFASTSDAIKEEKIDGCYIVPDRKITEPTSQALDEELGEQLWRLTETLLKEKLGSTTAQ</sequence>
<accession>A0A395RS04</accession>
<feature type="region of interest" description="Disordered" evidence="2">
    <location>
        <begin position="1"/>
        <end position="52"/>
    </location>
</feature>
<organism evidence="4 5">
    <name type="scientific">Fusarium sporotrichioides</name>
    <dbReference type="NCBI Taxonomy" id="5514"/>
    <lineage>
        <taxon>Eukaryota</taxon>
        <taxon>Fungi</taxon>
        <taxon>Dikarya</taxon>
        <taxon>Ascomycota</taxon>
        <taxon>Pezizomycotina</taxon>
        <taxon>Sordariomycetes</taxon>
        <taxon>Hypocreomycetidae</taxon>
        <taxon>Hypocreales</taxon>
        <taxon>Nectriaceae</taxon>
        <taxon>Fusarium</taxon>
    </lineage>
</organism>
<dbReference type="InterPro" id="IPR036291">
    <property type="entry name" value="NAD(P)-bd_dom_sf"/>
</dbReference>
<dbReference type="AlphaFoldDB" id="A0A395RS04"/>
<feature type="compositionally biased region" description="Basic and acidic residues" evidence="2">
    <location>
        <begin position="19"/>
        <end position="30"/>
    </location>
</feature>
<dbReference type="SUPFAM" id="SSF51735">
    <property type="entry name" value="NAD(P)-binding Rossmann-fold domains"/>
    <property type="match status" value="1"/>
</dbReference>